<feature type="transmembrane region" description="Helical" evidence="7">
    <location>
        <begin position="145"/>
        <end position="164"/>
    </location>
</feature>
<evidence type="ECO:0000256" key="2">
    <source>
        <dbReference type="ARBA" id="ARBA00007362"/>
    </source>
</evidence>
<comment type="caution">
    <text evidence="9">The sequence shown here is derived from an EMBL/GenBank/DDBJ whole genome shotgun (WGS) entry which is preliminary data.</text>
</comment>
<dbReference type="InterPro" id="IPR000620">
    <property type="entry name" value="EamA_dom"/>
</dbReference>
<dbReference type="SUPFAM" id="SSF103481">
    <property type="entry name" value="Multidrug resistance efflux transporter EmrE"/>
    <property type="match status" value="2"/>
</dbReference>
<feature type="transmembrane region" description="Helical" evidence="7">
    <location>
        <begin position="224"/>
        <end position="243"/>
    </location>
</feature>
<feature type="domain" description="EamA" evidence="8">
    <location>
        <begin position="147"/>
        <end position="291"/>
    </location>
</feature>
<dbReference type="InterPro" id="IPR037185">
    <property type="entry name" value="EmrE-like"/>
</dbReference>
<accession>A0A4Q7LZ84</accession>
<feature type="transmembrane region" description="Helical" evidence="7">
    <location>
        <begin position="120"/>
        <end position="139"/>
    </location>
</feature>
<keyword evidence="6 7" id="KW-0472">Membrane</keyword>
<dbReference type="Proteomes" id="UP000293519">
    <property type="component" value="Unassembled WGS sequence"/>
</dbReference>
<dbReference type="PANTHER" id="PTHR42920">
    <property type="entry name" value="OS03G0707200 PROTEIN-RELATED"/>
    <property type="match status" value="1"/>
</dbReference>
<dbReference type="InterPro" id="IPR051258">
    <property type="entry name" value="Diverse_Substrate_Transporter"/>
</dbReference>
<name>A0A4Q7LZ84_9MICO</name>
<protein>
    <submittedName>
        <fullName evidence="9">Threonine/homoserine efflux transporter RhtA</fullName>
    </submittedName>
</protein>
<comment type="similarity">
    <text evidence="2">Belongs to the EamA transporter family.</text>
</comment>
<keyword evidence="10" id="KW-1185">Reference proteome</keyword>
<feature type="transmembrane region" description="Helical" evidence="7">
    <location>
        <begin position="275"/>
        <end position="292"/>
    </location>
</feature>
<evidence type="ECO:0000256" key="6">
    <source>
        <dbReference type="ARBA" id="ARBA00023136"/>
    </source>
</evidence>
<dbReference type="RefSeq" id="WP_130484346.1">
    <property type="nucleotide sequence ID" value="NZ_SGWW01000001.1"/>
</dbReference>
<keyword evidence="4 7" id="KW-0812">Transmembrane</keyword>
<keyword evidence="5 7" id="KW-1133">Transmembrane helix</keyword>
<evidence type="ECO:0000313" key="9">
    <source>
        <dbReference type="EMBL" id="RZS59239.1"/>
    </source>
</evidence>
<evidence type="ECO:0000259" key="8">
    <source>
        <dbReference type="Pfam" id="PF00892"/>
    </source>
</evidence>
<evidence type="ECO:0000256" key="7">
    <source>
        <dbReference type="SAM" id="Phobius"/>
    </source>
</evidence>
<feature type="domain" description="EamA" evidence="8">
    <location>
        <begin position="1"/>
        <end position="135"/>
    </location>
</feature>
<sequence length="325" mass="34075">MGYVYALIAAVLFGANGSVTKLTMEAGLSPAQVTQFRLVGTALIAGAVLLIIERRAFRVPKQQWPVLIVLGIVGVALLQATYAAAVQLLPVGIALLLEYLAVLFVALVAYFIFREPVKARLWVAIVLVLAGLAVVAQIWSSTLNVVGVLLALAAAVCLATYFLVGERQVAKTSPLAVSFWTMLIAAVFWAFVSGWWELEPAIFATPVDIGGVLGEATVPMVLPLLWNVVLGSFAPFLLSLAALRHLPATAAGIVASSEVIFAFAVAWVWLGEALGPVQIIGAAIVLVGIVLAQTARVGKRAVVDADLALDTGPITTIAAREASAD</sequence>
<evidence type="ECO:0000256" key="1">
    <source>
        <dbReference type="ARBA" id="ARBA00004651"/>
    </source>
</evidence>
<keyword evidence="3" id="KW-1003">Cell membrane</keyword>
<feature type="transmembrane region" description="Helical" evidence="7">
    <location>
        <begin position="64"/>
        <end position="85"/>
    </location>
</feature>
<dbReference type="Gene3D" id="1.10.3730.20">
    <property type="match status" value="1"/>
</dbReference>
<evidence type="ECO:0000313" key="10">
    <source>
        <dbReference type="Proteomes" id="UP000293519"/>
    </source>
</evidence>
<proteinExistence type="inferred from homology"/>
<dbReference type="Pfam" id="PF00892">
    <property type="entry name" value="EamA"/>
    <property type="match status" value="2"/>
</dbReference>
<dbReference type="AlphaFoldDB" id="A0A4Q7LZ84"/>
<dbReference type="OrthoDB" id="154915at2"/>
<evidence type="ECO:0000256" key="4">
    <source>
        <dbReference type="ARBA" id="ARBA00022692"/>
    </source>
</evidence>
<feature type="transmembrane region" description="Helical" evidence="7">
    <location>
        <begin position="176"/>
        <end position="196"/>
    </location>
</feature>
<reference evidence="9 10" key="1">
    <citation type="journal article" date="2015" name="Stand. Genomic Sci.">
        <title>Genomic Encyclopedia of Bacterial and Archaeal Type Strains, Phase III: the genomes of soil and plant-associated and newly described type strains.</title>
        <authorList>
            <person name="Whitman W.B."/>
            <person name="Woyke T."/>
            <person name="Klenk H.P."/>
            <person name="Zhou Y."/>
            <person name="Lilburn T.G."/>
            <person name="Beck B.J."/>
            <person name="De Vos P."/>
            <person name="Vandamme P."/>
            <person name="Eisen J.A."/>
            <person name="Garrity G."/>
            <person name="Hugenholtz P."/>
            <person name="Kyrpides N.C."/>
        </authorList>
    </citation>
    <scope>NUCLEOTIDE SEQUENCE [LARGE SCALE GENOMIC DNA]</scope>
    <source>
        <strain evidence="9 10">CV2</strain>
    </source>
</reference>
<dbReference type="PANTHER" id="PTHR42920:SF5">
    <property type="entry name" value="EAMA DOMAIN-CONTAINING PROTEIN"/>
    <property type="match status" value="1"/>
</dbReference>
<gene>
    <name evidence="9" type="ORF">EV141_0457</name>
</gene>
<comment type="subcellular location">
    <subcellularLocation>
        <location evidence="1">Cell membrane</location>
        <topology evidence="1">Multi-pass membrane protein</topology>
    </subcellularLocation>
</comment>
<feature type="transmembrane region" description="Helical" evidence="7">
    <location>
        <begin position="250"/>
        <end position="269"/>
    </location>
</feature>
<organism evidence="9 10">
    <name type="scientific">Microcella putealis</name>
    <dbReference type="NCBI Taxonomy" id="337005"/>
    <lineage>
        <taxon>Bacteria</taxon>
        <taxon>Bacillati</taxon>
        <taxon>Actinomycetota</taxon>
        <taxon>Actinomycetes</taxon>
        <taxon>Micrococcales</taxon>
        <taxon>Microbacteriaceae</taxon>
        <taxon>Microcella</taxon>
    </lineage>
</organism>
<dbReference type="GO" id="GO:0005886">
    <property type="term" value="C:plasma membrane"/>
    <property type="evidence" value="ECO:0007669"/>
    <property type="project" value="UniProtKB-SubCell"/>
</dbReference>
<evidence type="ECO:0000256" key="3">
    <source>
        <dbReference type="ARBA" id="ARBA00022475"/>
    </source>
</evidence>
<dbReference type="EMBL" id="SGWW01000001">
    <property type="protein sequence ID" value="RZS59239.1"/>
    <property type="molecule type" value="Genomic_DNA"/>
</dbReference>
<evidence type="ECO:0000256" key="5">
    <source>
        <dbReference type="ARBA" id="ARBA00022989"/>
    </source>
</evidence>
<feature type="transmembrane region" description="Helical" evidence="7">
    <location>
        <begin position="91"/>
        <end position="113"/>
    </location>
</feature>
<feature type="transmembrane region" description="Helical" evidence="7">
    <location>
        <begin position="33"/>
        <end position="52"/>
    </location>
</feature>